<dbReference type="PIRSF" id="PIRSF036389">
    <property type="entry name" value="IOR_B"/>
    <property type="match status" value="1"/>
</dbReference>
<dbReference type="InterPro" id="IPR000674">
    <property type="entry name" value="Ald_Oxase/Xan_DH_a/b"/>
</dbReference>
<evidence type="ECO:0000313" key="3">
    <source>
        <dbReference type="EMBL" id="AQZ52222.1"/>
    </source>
</evidence>
<keyword evidence="1" id="KW-0732">Signal</keyword>
<dbReference type="EMBL" id="CP020330">
    <property type="protein sequence ID" value="AQZ52222.1"/>
    <property type="molecule type" value="Genomic_DNA"/>
</dbReference>
<dbReference type="PANTHER" id="PTHR47495:SF1">
    <property type="entry name" value="BLL3820 PROTEIN"/>
    <property type="match status" value="1"/>
</dbReference>
<dbReference type="EC" id="1.17.2.1" evidence="3"/>
<dbReference type="GO" id="GO:0016491">
    <property type="term" value="F:oxidoreductase activity"/>
    <property type="evidence" value="ECO:0007669"/>
    <property type="project" value="UniProtKB-KW"/>
</dbReference>
<reference evidence="3 4" key="1">
    <citation type="submission" date="2017-03" db="EMBL/GenBank/DDBJ databases">
        <title>Foreign affairs: Plasmid Transfer between Roseobacters and Rhizobia.</title>
        <authorList>
            <person name="Bartling P."/>
            <person name="Bunk B."/>
            <person name="Overmann J."/>
            <person name="Brinkmann H."/>
            <person name="Petersen J."/>
        </authorList>
    </citation>
    <scope>NUCLEOTIDE SEQUENCE [LARGE SCALE GENOMIC DNA]</scope>
    <source>
        <strain evidence="3 4">MACL11</strain>
    </source>
</reference>
<dbReference type="STRING" id="1122214.Mame_02899"/>
<organism evidence="3 4">
    <name type="scientific">Martelella mediterranea DSM 17316</name>
    <dbReference type="NCBI Taxonomy" id="1122214"/>
    <lineage>
        <taxon>Bacteria</taxon>
        <taxon>Pseudomonadati</taxon>
        <taxon>Pseudomonadota</taxon>
        <taxon>Alphaproteobacteria</taxon>
        <taxon>Hyphomicrobiales</taxon>
        <taxon>Aurantimonadaceae</taxon>
        <taxon>Martelella</taxon>
    </lineage>
</organism>
<dbReference type="InterPro" id="IPR006311">
    <property type="entry name" value="TAT_signal"/>
</dbReference>
<dbReference type="RefSeq" id="WP_018063214.1">
    <property type="nucleotide sequence ID" value="NZ_AQWH01000002.1"/>
</dbReference>
<feature type="domain" description="Aldehyde oxidase/xanthine dehydrogenase a/b hammerhead" evidence="2">
    <location>
        <begin position="217"/>
        <end position="291"/>
    </location>
</feature>
<gene>
    <name evidence="3" type="primary">nicB_3</name>
    <name evidence="3" type="ORF">Mame_02899</name>
</gene>
<protein>
    <submittedName>
        <fullName evidence="3">Nicotinate dehydrogenase subunit B</fullName>
        <ecNumber evidence="3">1.17.2.1</ecNumber>
    </submittedName>
</protein>
<dbReference type="InterPro" id="IPR046867">
    <property type="entry name" value="AldOxase/xan_DH_MoCoBD2"/>
</dbReference>
<sequence precursor="true">MSNSALNQPSRRQFLRATGIIVAFSFAGSALAQTAAGGEAEPTGKNALPDDIQANPWLDSWVRIDEKGKATVFTGKAELGQGIETALLQVAAEELDMHPSDVAIITADTERTPDEGLTAASHSMQYGGPAMRNAAANVRMLLLQQAATMLGDEASRLTTTGKASVRASDGREISYGEIVGKISLHRRAIANPPLRLPQDFRTIGKSLPRLDIPAKVTGGPAFVQDLRFDGMLHARVIRGPSEGTVLELPPKAEIEAMPGVFLFVQNGQFAAIVCEREWDAITVMRKLQSSPYRPSGKPLPVTGIAETLKSLPSRDYKILDVKTPVADPVKRVSASYTRPWISHGSIGPSCAVGWLDDDGQLTIWSHSQGIFDVRRFSADLLAMPPEKIRGIQSQGAGCYGQNGADDVAADAALIAAAIPGRPIRVQWMREQEFGWEPLGPGMLTELEAGLDSSGQIVAWKHDVWSNPHDTRPTSAGGVLAGREVERQFAVPDIEPIPMPAGDGSRNSNPLYALPNMDVTFHFLPDGPLRTSALRSLGGHLNIFSIESMFDELALAGGLDPLDLRLSSMKDRRALDVMNTGADAFGWRKRVKQGRGHGFGMAFARYKNLGAYCALFMDVTVARDTGVVTINRAVAAVDCGEVVNPDGIRNQIEGGLIQSVSWCTREEFLFDETMRTSFDWSAYPIIRFSDVPLSIDVAILPRPGEPFLGVAEAAQGPASAALANALADATGVRFRDMPLTPEKVRKAIVT</sequence>
<dbReference type="Gene3D" id="3.90.1170.50">
    <property type="entry name" value="Aldehyde oxidase/xanthine dehydrogenase, a/b hammerhead"/>
    <property type="match status" value="1"/>
</dbReference>
<evidence type="ECO:0000313" key="4">
    <source>
        <dbReference type="Proteomes" id="UP000191135"/>
    </source>
</evidence>
<proteinExistence type="predicted"/>
<dbReference type="InterPro" id="IPR008274">
    <property type="entry name" value="AldOxase/xan_DH_MoCoBD1"/>
</dbReference>
<evidence type="ECO:0000256" key="1">
    <source>
        <dbReference type="SAM" id="SignalP"/>
    </source>
</evidence>
<dbReference type="InterPro" id="IPR037165">
    <property type="entry name" value="AldOxase/xan_DH_Mopterin-bd_sf"/>
</dbReference>
<dbReference type="Gene3D" id="3.30.365.10">
    <property type="entry name" value="Aldehyde oxidase/xanthine dehydrogenase, molybdopterin binding domain"/>
    <property type="match status" value="4"/>
</dbReference>
<dbReference type="PANTHER" id="PTHR47495">
    <property type="entry name" value="ALDEHYDE DEHYDROGENASE"/>
    <property type="match status" value="1"/>
</dbReference>
<dbReference type="InterPro" id="IPR012368">
    <property type="entry name" value="OxRdtase_Mopterin-bd_su_IorB"/>
</dbReference>
<dbReference type="KEGG" id="mmed:Mame_02899"/>
<keyword evidence="4" id="KW-1185">Reference proteome</keyword>
<accession>A0A1U9Z3P2</accession>
<dbReference type="SUPFAM" id="SSF56003">
    <property type="entry name" value="Molybdenum cofactor-binding domain"/>
    <property type="match status" value="2"/>
</dbReference>
<dbReference type="eggNOG" id="COG1529">
    <property type="taxonomic scope" value="Bacteria"/>
</dbReference>
<dbReference type="AlphaFoldDB" id="A0A1U9Z3P2"/>
<dbReference type="SMART" id="SM01008">
    <property type="entry name" value="Ald_Xan_dh_C"/>
    <property type="match status" value="1"/>
</dbReference>
<feature type="signal peptide" evidence="1">
    <location>
        <begin position="1"/>
        <end position="32"/>
    </location>
</feature>
<dbReference type="InterPro" id="IPR052516">
    <property type="entry name" value="N-heterocyclic_Hydroxylase"/>
</dbReference>
<dbReference type="OrthoDB" id="9767994at2"/>
<dbReference type="Proteomes" id="UP000191135">
    <property type="component" value="Chromosome"/>
</dbReference>
<keyword evidence="3" id="KW-0560">Oxidoreductase</keyword>
<feature type="chain" id="PRO_5010714677" evidence="1">
    <location>
        <begin position="33"/>
        <end position="749"/>
    </location>
</feature>
<dbReference type="Pfam" id="PF02738">
    <property type="entry name" value="MoCoBD_1"/>
    <property type="match status" value="1"/>
</dbReference>
<dbReference type="Pfam" id="PF20256">
    <property type="entry name" value="MoCoBD_2"/>
    <property type="match status" value="2"/>
</dbReference>
<dbReference type="PROSITE" id="PS51318">
    <property type="entry name" value="TAT"/>
    <property type="match status" value="1"/>
</dbReference>
<evidence type="ECO:0000259" key="2">
    <source>
        <dbReference type="SMART" id="SM01008"/>
    </source>
</evidence>
<name>A0A1U9Z3P2_9HYPH</name>